<protein>
    <recommendedName>
        <fullName evidence="4">Glycosyl hydrolases family 39 N-terminal catalytic domain-containing protein</fullName>
    </recommendedName>
</protein>
<evidence type="ECO:0000313" key="6">
    <source>
        <dbReference type="Proteomes" id="UP000886743"/>
    </source>
</evidence>
<feature type="non-terminal residue" evidence="5">
    <location>
        <position position="1"/>
    </location>
</feature>
<reference evidence="5" key="2">
    <citation type="journal article" date="2021" name="PeerJ">
        <title>Extensive microbial diversity within the chicken gut microbiome revealed by metagenomics and culture.</title>
        <authorList>
            <person name="Gilroy R."/>
            <person name="Ravi A."/>
            <person name="Getino M."/>
            <person name="Pursley I."/>
            <person name="Horton D.L."/>
            <person name="Alikhan N.F."/>
            <person name="Baker D."/>
            <person name="Gharbi K."/>
            <person name="Hall N."/>
            <person name="Watson M."/>
            <person name="Adriaenssens E.M."/>
            <person name="Foster-Nyarko E."/>
            <person name="Jarju S."/>
            <person name="Secka A."/>
            <person name="Antonio M."/>
            <person name="Oren A."/>
            <person name="Chaudhuri R.R."/>
            <person name="La Ragione R."/>
            <person name="Hildebrand F."/>
            <person name="Pallen M.J."/>
        </authorList>
    </citation>
    <scope>NUCLEOTIDE SEQUENCE</scope>
    <source>
        <strain evidence="5">4920</strain>
    </source>
</reference>
<dbReference type="SUPFAM" id="SSF51445">
    <property type="entry name" value="(Trans)glycosidases"/>
    <property type="match status" value="1"/>
</dbReference>
<evidence type="ECO:0000259" key="4">
    <source>
        <dbReference type="Pfam" id="PF01229"/>
    </source>
</evidence>
<dbReference type="Pfam" id="PF01229">
    <property type="entry name" value="Glyco_hydro_39"/>
    <property type="match status" value="1"/>
</dbReference>
<dbReference type="PANTHER" id="PTHR12631:SF10">
    <property type="entry name" value="BETA-XYLOSIDASE-LIKE PROTEIN-RELATED"/>
    <property type="match status" value="1"/>
</dbReference>
<dbReference type="InterPro" id="IPR049166">
    <property type="entry name" value="GH39_cat"/>
</dbReference>
<proteinExistence type="inferred from homology"/>
<keyword evidence="3" id="KW-0326">Glycosidase</keyword>
<name>A0A9D1T0U6_9FIRM</name>
<evidence type="ECO:0000256" key="3">
    <source>
        <dbReference type="ARBA" id="ARBA00023295"/>
    </source>
</evidence>
<dbReference type="PANTHER" id="PTHR12631">
    <property type="entry name" value="ALPHA-L-IDURONIDASE"/>
    <property type="match status" value="1"/>
</dbReference>
<comment type="similarity">
    <text evidence="1">Belongs to the glycosyl hydrolase 39 family.</text>
</comment>
<accession>A0A9D1T0U6</accession>
<dbReference type="AlphaFoldDB" id="A0A9D1T0U6"/>
<dbReference type="GO" id="GO:0004553">
    <property type="term" value="F:hydrolase activity, hydrolyzing O-glycosyl compounds"/>
    <property type="evidence" value="ECO:0007669"/>
    <property type="project" value="TreeGrafter"/>
</dbReference>
<evidence type="ECO:0000256" key="1">
    <source>
        <dbReference type="ARBA" id="ARBA00008875"/>
    </source>
</evidence>
<sequence>QRPDLHIVNLEDYRAAGIPYARTHDASLCYAYGGEHTVDTAAIFPDFEKDPYDPASYDFCLTDEYLQTIRLAGTQPFYRLGSKIEHWPKKYTTLPPADFHKWAVICEHIIKHYNEGWADGFHMGIEYWEIWNEPDLDPDDSDNKRCWGGTAKEYYALYVITATHLKQVFPSLKIGGPACAGIHVDWLKGFFERIGTAVPFDFFSWHCYTSNPRVIAQNSVLVRQLLDENGYTETESILNEWNYVAGWEEKFRLSIETILGLKGAAFTSAVLCEGQRAPLDMLMYYDASPCAFNGLFEAYTLRKLKGYYPFLMFRTLYELQTCVEACADMDSLYLCAAGSENAGAVMLTYFDDDGAAPPELTFLLHLKGIPDGTVCEYYLLDEEHDMALVKKEPYYAPATVTIGLYHSILVKIGQ</sequence>
<dbReference type="Proteomes" id="UP000886743">
    <property type="component" value="Unassembled WGS sequence"/>
</dbReference>
<gene>
    <name evidence="5" type="ORF">IAC74_05725</name>
</gene>
<comment type="caution">
    <text evidence="5">The sequence shown here is derived from an EMBL/GenBank/DDBJ whole genome shotgun (WGS) entry which is preliminary data.</text>
</comment>
<evidence type="ECO:0000256" key="2">
    <source>
        <dbReference type="ARBA" id="ARBA00022801"/>
    </source>
</evidence>
<dbReference type="Gene3D" id="3.20.20.80">
    <property type="entry name" value="Glycosidases"/>
    <property type="match status" value="1"/>
</dbReference>
<keyword evidence="2" id="KW-0378">Hydrolase</keyword>
<dbReference type="EMBL" id="DVOF01000166">
    <property type="protein sequence ID" value="HIV03056.1"/>
    <property type="molecule type" value="Genomic_DNA"/>
</dbReference>
<dbReference type="InterPro" id="IPR051923">
    <property type="entry name" value="Glycosyl_Hydrolase_39"/>
</dbReference>
<organism evidence="5 6">
    <name type="scientific">Candidatus Aphodoplasma excrementigallinarum</name>
    <dbReference type="NCBI Taxonomy" id="2840673"/>
    <lineage>
        <taxon>Bacteria</taxon>
        <taxon>Bacillati</taxon>
        <taxon>Bacillota</taxon>
        <taxon>Clostridia</taxon>
        <taxon>Eubacteriales</taxon>
        <taxon>Candidatus Aphodoplasma</taxon>
    </lineage>
</organism>
<feature type="domain" description="Glycosyl hydrolases family 39 N-terminal catalytic" evidence="4">
    <location>
        <begin position="48"/>
        <end position="211"/>
    </location>
</feature>
<evidence type="ECO:0000313" key="5">
    <source>
        <dbReference type="EMBL" id="HIV03056.1"/>
    </source>
</evidence>
<dbReference type="InterPro" id="IPR017853">
    <property type="entry name" value="GH"/>
</dbReference>
<reference evidence="5" key="1">
    <citation type="submission" date="2020-10" db="EMBL/GenBank/DDBJ databases">
        <authorList>
            <person name="Gilroy R."/>
        </authorList>
    </citation>
    <scope>NUCLEOTIDE SEQUENCE</scope>
    <source>
        <strain evidence="5">4920</strain>
    </source>
</reference>